<evidence type="ECO:0000256" key="1">
    <source>
        <dbReference type="SAM" id="MobiDB-lite"/>
    </source>
</evidence>
<accession>A0A0G4HX39</accession>
<protein>
    <recommendedName>
        <fullName evidence="4">Peptidase M23 domain-containing protein</fullName>
    </recommendedName>
</protein>
<dbReference type="VEuPathDB" id="CryptoDB:Cvel_9202"/>
<feature type="chain" id="PRO_5005192318" description="Peptidase M23 domain-containing protein" evidence="2">
    <location>
        <begin position="33"/>
        <end position="508"/>
    </location>
</feature>
<feature type="signal peptide" evidence="2">
    <location>
        <begin position="1"/>
        <end position="32"/>
    </location>
</feature>
<proteinExistence type="predicted"/>
<sequence>MSPSKRFPSSLGVSFQLYLLYVVAVLASLGAGRESGSQKGRPTIAGLQAPPSPSSPPVDLSLASGEGGSLQGLQGQVWTLPQVVPLETGEVGVFFEVALNNTSPFRSFSLQHLKLSCAVYTSHVVANLTGHEAAERQIVEVFDQSWERKKTEKESQAGQTGSVPSSATLGPGEALVYFANFYKPARRNVPYRLLALFTFTDQSSGEQFQYSQIVPVDQRSPKELSAPVRGEWMARGAVSADSNHRTAVVALTSPFGIHPYLSQRYAIDFVRLVPASMEGPRGEARRAFLGTNRTVSPTVSEWTPAQETAGDHAAAAVYASCAGTVVSLRASVPVLPVAERQPRENDTSPADADVCSACAGEEETGVLSACTSQTLPHVLVDCGDGHFILYAHVRPERGLEEGKEVQQGERLGVVQGSHLHFQVMDFREALRFFGLPFVFKDWTYLGTGSPSPPSLVAAASESETRASPSQEEKEDKESWGRKVFVESVEGGERQVSVGMPSENVVGRF</sequence>
<name>A0A0G4HX39_9ALVE</name>
<gene>
    <name evidence="3" type="ORF">Cvel_9202</name>
</gene>
<dbReference type="CDD" id="cd12797">
    <property type="entry name" value="M23_peptidase"/>
    <property type="match status" value="1"/>
</dbReference>
<feature type="region of interest" description="Disordered" evidence="1">
    <location>
        <begin position="451"/>
        <end position="481"/>
    </location>
</feature>
<evidence type="ECO:0008006" key="4">
    <source>
        <dbReference type="Google" id="ProtNLM"/>
    </source>
</evidence>
<dbReference type="EMBL" id="CDMZ01004228">
    <property type="protein sequence ID" value="CEM49085.1"/>
    <property type="molecule type" value="Genomic_DNA"/>
</dbReference>
<dbReference type="Gene3D" id="2.70.70.10">
    <property type="entry name" value="Glucose Permease (Domain IIA)"/>
    <property type="match status" value="1"/>
</dbReference>
<organism evidence="3">
    <name type="scientific">Chromera velia CCMP2878</name>
    <dbReference type="NCBI Taxonomy" id="1169474"/>
    <lineage>
        <taxon>Eukaryota</taxon>
        <taxon>Sar</taxon>
        <taxon>Alveolata</taxon>
        <taxon>Colpodellida</taxon>
        <taxon>Chromeraceae</taxon>
        <taxon>Chromera</taxon>
    </lineage>
</organism>
<reference evidence="3" key="1">
    <citation type="submission" date="2014-11" db="EMBL/GenBank/DDBJ databases">
        <authorList>
            <person name="Otto D Thomas"/>
            <person name="Naeem Raeece"/>
        </authorList>
    </citation>
    <scope>NUCLEOTIDE SEQUENCE</scope>
</reference>
<dbReference type="SUPFAM" id="SSF51261">
    <property type="entry name" value="Duplicated hybrid motif"/>
    <property type="match status" value="1"/>
</dbReference>
<dbReference type="InterPro" id="IPR011055">
    <property type="entry name" value="Dup_hybrid_motif"/>
</dbReference>
<evidence type="ECO:0000256" key="2">
    <source>
        <dbReference type="SAM" id="SignalP"/>
    </source>
</evidence>
<dbReference type="AlphaFoldDB" id="A0A0G4HX39"/>
<feature type="compositionally biased region" description="Basic and acidic residues" evidence="1">
    <location>
        <begin position="470"/>
        <end position="481"/>
    </location>
</feature>
<feature type="region of interest" description="Disordered" evidence="1">
    <location>
        <begin position="33"/>
        <end position="65"/>
    </location>
</feature>
<evidence type="ECO:0000313" key="3">
    <source>
        <dbReference type="EMBL" id="CEM49085.1"/>
    </source>
</evidence>
<keyword evidence="2" id="KW-0732">Signal</keyword>